<dbReference type="Proteomes" id="UP000782554">
    <property type="component" value="Unassembled WGS sequence"/>
</dbReference>
<protein>
    <recommendedName>
        <fullName evidence="4">DUF2029 domain-containing protein</fullName>
    </recommendedName>
</protein>
<evidence type="ECO:0000313" key="3">
    <source>
        <dbReference type="Proteomes" id="UP000782554"/>
    </source>
</evidence>
<evidence type="ECO:0008006" key="4">
    <source>
        <dbReference type="Google" id="ProtNLM"/>
    </source>
</evidence>
<feature type="transmembrane region" description="Helical" evidence="1">
    <location>
        <begin position="299"/>
        <end position="317"/>
    </location>
</feature>
<organism evidence="2 3">
    <name type="scientific">Qipengyuania mesophila</name>
    <dbReference type="NCBI Taxonomy" id="2867246"/>
    <lineage>
        <taxon>Bacteria</taxon>
        <taxon>Pseudomonadati</taxon>
        <taxon>Pseudomonadota</taxon>
        <taxon>Alphaproteobacteria</taxon>
        <taxon>Sphingomonadales</taxon>
        <taxon>Erythrobacteraceae</taxon>
        <taxon>Qipengyuania</taxon>
    </lineage>
</organism>
<keyword evidence="1" id="KW-0812">Transmembrane</keyword>
<feature type="transmembrane region" description="Helical" evidence="1">
    <location>
        <begin position="323"/>
        <end position="344"/>
    </location>
</feature>
<evidence type="ECO:0000256" key="1">
    <source>
        <dbReference type="SAM" id="Phobius"/>
    </source>
</evidence>
<feature type="transmembrane region" description="Helical" evidence="1">
    <location>
        <begin position="219"/>
        <end position="243"/>
    </location>
</feature>
<sequence>MTLPDRPLRLLPRWAAALLLLLTALACVWSGPAITARHLEHDADIAKRTQLGERPDMDLYSSIDTRVAAGEDYYHVAAELQRERGFPTSPFVTIRTPVLAWTTALWGAQGWRIIAVLLWAANIFAWFAVLGGQARKPERYAAALLAGYFGMLTFFEKIALSHEALAGLMLSLALALSFRKAWWAALALASFAIALRELALPFLLAWGAVALLAGERRRLVGIAAAIALLAVGLAFHAAAVAAVCLPGDLHSEGWLGMFGPSLPFYGIDVTTLLVLLPHGIAGPLIVLALLGWLSLGGRLGAFASLWFAGFIAATALFARLENFYWMGLFVPAYGVGLAFAPRALADLVARVSRSAGTSPRTASPG</sequence>
<reference evidence="2 3" key="1">
    <citation type="submission" date="2021-08" db="EMBL/GenBank/DDBJ databases">
        <title>Comparative Genomics Analysis of the Genus Qipengyuania Reveals Extensive Genetic Diversity and Metabolic Versatility, Including the Description of Fifteen Novel Species.</title>
        <authorList>
            <person name="Liu Y."/>
        </authorList>
    </citation>
    <scope>NUCLEOTIDE SEQUENCE [LARGE SCALE GENOMIC DNA]</scope>
    <source>
        <strain evidence="2 3">YG27</strain>
    </source>
</reference>
<dbReference type="EMBL" id="JAIGNU010000001">
    <property type="protein sequence ID" value="MBX7501562.1"/>
    <property type="molecule type" value="Genomic_DNA"/>
</dbReference>
<proteinExistence type="predicted"/>
<gene>
    <name evidence="2" type="ORF">K3181_08920</name>
</gene>
<comment type="caution">
    <text evidence="2">The sequence shown here is derived from an EMBL/GenBank/DDBJ whole genome shotgun (WGS) entry which is preliminary data.</text>
</comment>
<feature type="transmembrane region" description="Helical" evidence="1">
    <location>
        <begin position="142"/>
        <end position="161"/>
    </location>
</feature>
<accession>A0ABS7JV78</accession>
<keyword evidence="1" id="KW-1133">Transmembrane helix</keyword>
<feature type="transmembrane region" description="Helical" evidence="1">
    <location>
        <begin position="263"/>
        <end position="292"/>
    </location>
</feature>
<keyword evidence="1" id="KW-0472">Membrane</keyword>
<feature type="transmembrane region" description="Helical" evidence="1">
    <location>
        <begin position="181"/>
        <end position="212"/>
    </location>
</feature>
<name>A0ABS7JV78_9SPHN</name>
<feature type="transmembrane region" description="Helical" evidence="1">
    <location>
        <begin position="111"/>
        <end position="130"/>
    </location>
</feature>
<dbReference type="RefSeq" id="WP_221602636.1">
    <property type="nucleotide sequence ID" value="NZ_JAIGNU010000001.1"/>
</dbReference>
<dbReference type="PROSITE" id="PS51257">
    <property type="entry name" value="PROKAR_LIPOPROTEIN"/>
    <property type="match status" value="1"/>
</dbReference>
<evidence type="ECO:0000313" key="2">
    <source>
        <dbReference type="EMBL" id="MBX7501562.1"/>
    </source>
</evidence>
<keyword evidence="3" id="KW-1185">Reference proteome</keyword>